<keyword evidence="1" id="KW-1133">Transmembrane helix</keyword>
<name>A0A151B751_9CLOT</name>
<dbReference type="PATRIC" id="fig|1121338.3.peg.660"/>
<dbReference type="Pfam" id="PF13349">
    <property type="entry name" value="DUF4097"/>
    <property type="match status" value="1"/>
</dbReference>
<evidence type="ECO:0000256" key="1">
    <source>
        <dbReference type="SAM" id="Phobius"/>
    </source>
</evidence>
<dbReference type="AlphaFoldDB" id="A0A151B751"/>
<dbReference type="InterPro" id="IPR025164">
    <property type="entry name" value="Toastrack_DUF4097"/>
</dbReference>
<organism evidence="3 4">
    <name type="scientific">Clostridium tepidiprofundi DSM 19306</name>
    <dbReference type="NCBI Taxonomy" id="1121338"/>
    <lineage>
        <taxon>Bacteria</taxon>
        <taxon>Bacillati</taxon>
        <taxon>Bacillota</taxon>
        <taxon>Clostridia</taxon>
        <taxon>Eubacteriales</taxon>
        <taxon>Clostridiaceae</taxon>
        <taxon>Clostridium</taxon>
    </lineage>
</organism>
<evidence type="ECO:0000313" key="3">
    <source>
        <dbReference type="EMBL" id="KYH35477.1"/>
    </source>
</evidence>
<keyword evidence="4" id="KW-1185">Reference proteome</keyword>
<keyword evidence="1" id="KW-0472">Membrane</keyword>
<dbReference type="STRING" id="1121338.CLTEP_06530"/>
<dbReference type="OrthoDB" id="1890104at2"/>
<dbReference type="EMBL" id="LTBA01000003">
    <property type="protein sequence ID" value="KYH35477.1"/>
    <property type="molecule type" value="Genomic_DNA"/>
</dbReference>
<protein>
    <recommendedName>
        <fullName evidence="2">DUF4097 domain-containing protein</fullName>
    </recommendedName>
</protein>
<accession>A0A151B751</accession>
<feature type="domain" description="DUF4097" evidence="2">
    <location>
        <begin position="127"/>
        <end position="272"/>
    </location>
</feature>
<gene>
    <name evidence="3" type="ORF">CLTEP_06530</name>
</gene>
<proteinExistence type="predicted"/>
<sequence length="322" mass="35851">MRKVGTLTASVGLIFLGVWMVVNKNNPEIGAMVFKFWPAIFVVLGIEVLIAANKKDNKVVNRINYWVIPVIILFLIVNVFIFAKNKITSIAHISFPEITNSIDISDSFSSNKYDVINATKSLEKYGDKIDLNLKNGDIEIKKSTDDKIKIDANVYVKQNSGIDEYEIIEQKKSEGYCIDFNQHYVKKVKATIYIPNGYDIKVDSTNINFKLEDSELTANVFIDGTNGDVKLDGDISNVKIDMTNANVQIKNSTCKDVDVDLTNGDVSIKTNDDNVKINVDTTVGICFLNGSKYKSVNKKIGDGEGKIRVDITNGVVNIKTQE</sequence>
<evidence type="ECO:0000313" key="4">
    <source>
        <dbReference type="Proteomes" id="UP000075531"/>
    </source>
</evidence>
<comment type="caution">
    <text evidence="3">The sequence shown here is derived from an EMBL/GenBank/DDBJ whole genome shotgun (WGS) entry which is preliminary data.</text>
</comment>
<dbReference type="Proteomes" id="UP000075531">
    <property type="component" value="Unassembled WGS sequence"/>
</dbReference>
<reference evidence="3 4" key="1">
    <citation type="submission" date="2016-02" db="EMBL/GenBank/DDBJ databases">
        <title>Genome sequence of Clostridium tepidiprofundi DSM 19306.</title>
        <authorList>
            <person name="Poehlein A."/>
            <person name="Daniel R."/>
        </authorList>
    </citation>
    <scope>NUCLEOTIDE SEQUENCE [LARGE SCALE GENOMIC DNA]</scope>
    <source>
        <strain evidence="3 4">DSM 19306</strain>
    </source>
</reference>
<feature type="transmembrane region" description="Helical" evidence="1">
    <location>
        <begin position="65"/>
        <end position="83"/>
    </location>
</feature>
<evidence type="ECO:0000259" key="2">
    <source>
        <dbReference type="Pfam" id="PF13349"/>
    </source>
</evidence>
<feature type="transmembrane region" description="Helical" evidence="1">
    <location>
        <begin position="36"/>
        <end position="53"/>
    </location>
</feature>
<dbReference type="RefSeq" id="WP_066822510.1">
    <property type="nucleotide sequence ID" value="NZ_LTBA01000003.1"/>
</dbReference>
<keyword evidence="1" id="KW-0812">Transmembrane</keyword>